<dbReference type="EMBL" id="ML179559">
    <property type="protein sequence ID" value="THU85233.1"/>
    <property type="molecule type" value="Genomic_DNA"/>
</dbReference>
<feature type="non-terminal residue" evidence="1">
    <location>
        <position position="1"/>
    </location>
</feature>
<dbReference type="OrthoDB" id="1607513at2759"/>
<sequence length="63" mass="7317">ELKNKDIPHRSHIRNRIIQMMKEHLDELEKELGASVGKISCTMDCWTDPNLTPFMAVTAHWIS</sequence>
<dbReference type="AlphaFoldDB" id="A0A4S8L9Q2"/>
<name>A0A4S8L9Q2_DENBC</name>
<keyword evidence="2" id="KW-1185">Reference proteome</keyword>
<accession>A0A4S8L9Q2</accession>
<protein>
    <submittedName>
        <fullName evidence="1">Uncharacterized protein</fullName>
    </submittedName>
</protein>
<feature type="non-terminal residue" evidence="1">
    <location>
        <position position="63"/>
    </location>
</feature>
<reference evidence="1 2" key="1">
    <citation type="journal article" date="2019" name="Nat. Ecol. Evol.">
        <title>Megaphylogeny resolves global patterns of mushroom evolution.</title>
        <authorList>
            <person name="Varga T."/>
            <person name="Krizsan K."/>
            <person name="Foldi C."/>
            <person name="Dima B."/>
            <person name="Sanchez-Garcia M."/>
            <person name="Sanchez-Ramirez S."/>
            <person name="Szollosi G.J."/>
            <person name="Szarkandi J.G."/>
            <person name="Papp V."/>
            <person name="Albert L."/>
            <person name="Andreopoulos W."/>
            <person name="Angelini C."/>
            <person name="Antonin V."/>
            <person name="Barry K.W."/>
            <person name="Bougher N.L."/>
            <person name="Buchanan P."/>
            <person name="Buyck B."/>
            <person name="Bense V."/>
            <person name="Catcheside P."/>
            <person name="Chovatia M."/>
            <person name="Cooper J."/>
            <person name="Damon W."/>
            <person name="Desjardin D."/>
            <person name="Finy P."/>
            <person name="Geml J."/>
            <person name="Haridas S."/>
            <person name="Hughes K."/>
            <person name="Justo A."/>
            <person name="Karasinski D."/>
            <person name="Kautmanova I."/>
            <person name="Kiss B."/>
            <person name="Kocsube S."/>
            <person name="Kotiranta H."/>
            <person name="LaButti K.M."/>
            <person name="Lechner B.E."/>
            <person name="Liimatainen K."/>
            <person name="Lipzen A."/>
            <person name="Lukacs Z."/>
            <person name="Mihaltcheva S."/>
            <person name="Morgado L.N."/>
            <person name="Niskanen T."/>
            <person name="Noordeloos M.E."/>
            <person name="Ohm R.A."/>
            <person name="Ortiz-Santana B."/>
            <person name="Ovrebo C."/>
            <person name="Racz N."/>
            <person name="Riley R."/>
            <person name="Savchenko A."/>
            <person name="Shiryaev A."/>
            <person name="Soop K."/>
            <person name="Spirin V."/>
            <person name="Szebenyi C."/>
            <person name="Tomsovsky M."/>
            <person name="Tulloss R.E."/>
            <person name="Uehling J."/>
            <person name="Grigoriev I.V."/>
            <person name="Vagvolgyi C."/>
            <person name="Papp T."/>
            <person name="Martin F.M."/>
            <person name="Miettinen O."/>
            <person name="Hibbett D.S."/>
            <person name="Nagy L.G."/>
        </authorList>
    </citation>
    <scope>NUCLEOTIDE SEQUENCE [LARGE SCALE GENOMIC DNA]</scope>
    <source>
        <strain evidence="1 2">CBS 962.96</strain>
    </source>
</reference>
<gene>
    <name evidence="1" type="ORF">K435DRAFT_625180</name>
</gene>
<proteinExistence type="predicted"/>
<evidence type="ECO:0000313" key="2">
    <source>
        <dbReference type="Proteomes" id="UP000297245"/>
    </source>
</evidence>
<dbReference type="Proteomes" id="UP000297245">
    <property type="component" value="Unassembled WGS sequence"/>
</dbReference>
<organism evidence="1 2">
    <name type="scientific">Dendrothele bispora (strain CBS 962.96)</name>
    <dbReference type="NCBI Taxonomy" id="1314807"/>
    <lineage>
        <taxon>Eukaryota</taxon>
        <taxon>Fungi</taxon>
        <taxon>Dikarya</taxon>
        <taxon>Basidiomycota</taxon>
        <taxon>Agaricomycotina</taxon>
        <taxon>Agaricomycetes</taxon>
        <taxon>Agaricomycetidae</taxon>
        <taxon>Agaricales</taxon>
        <taxon>Agaricales incertae sedis</taxon>
        <taxon>Dendrothele</taxon>
    </lineage>
</organism>
<evidence type="ECO:0000313" key="1">
    <source>
        <dbReference type="EMBL" id="THU85233.1"/>
    </source>
</evidence>